<comment type="catalytic activity">
    <reaction evidence="6">
        <text>2 a quinone + NADH + H(+) = 2 a 1,4-benzosemiquinone + NAD(+)</text>
        <dbReference type="Rhea" id="RHEA:65952"/>
        <dbReference type="ChEBI" id="CHEBI:15378"/>
        <dbReference type="ChEBI" id="CHEBI:57540"/>
        <dbReference type="ChEBI" id="CHEBI:57945"/>
        <dbReference type="ChEBI" id="CHEBI:132124"/>
        <dbReference type="ChEBI" id="CHEBI:134225"/>
    </reaction>
</comment>
<feature type="binding site" evidence="6">
    <location>
        <position position="9"/>
    </location>
    <ligand>
        <name>FMN</name>
        <dbReference type="ChEBI" id="CHEBI:58210"/>
    </ligand>
</feature>
<dbReference type="GO" id="GO:0016655">
    <property type="term" value="F:oxidoreductase activity, acting on NAD(P)H, quinone or similar compound as acceptor"/>
    <property type="evidence" value="ECO:0007669"/>
    <property type="project" value="InterPro"/>
</dbReference>
<keyword evidence="3 6" id="KW-0560">Oxidoreductase</keyword>
<comment type="cofactor">
    <cofactor evidence="6">
        <name>FMN</name>
        <dbReference type="ChEBI" id="CHEBI:58210"/>
    </cofactor>
    <text evidence="6">Binds 1 FMN per subunit.</text>
</comment>
<dbReference type="GO" id="GO:0016652">
    <property type="term" value="F:oxidoreductase activity, acting on NAD(P)H as acceptor"/>
    <property type="evidence" value="ECO:0007669"/>
    <property type="project" value="UniProtKB-UniRule"/>
</dbReference>
<comment type="catalytic activity">
    <reaction evidence="5">
        <text>N,N-dimethyl-1,4-phenylenediamine + anthranilate + 2 NAD(+) = 2-(4-dimethylaminophenyl)diazenylbenzoate + 2 NADH + 2 H(+)</text>
        <dbReference type="Rhea" id="RHEA:55872"/>
        <dbReference type="ChEBI" id="CHEBI:15378"/>
        <dbReference type="ChEBI" id="CHEBI:15783"/>
        <dbReference type="ChEBI" id="CHEBI:16567"/>
        <dbReference type="ChEBI" id="CHEBI:57540"/>
        <dbReference type="ChEBI" id="CHEBI:57945"/>
        <dbReference type="ChEBI" id="CHEBI:71579"/>
        <dbReference type="EC" id="1.7.1.17"/>
    </reaction>
    <physiologicalReaction direction="right-to-left" evidence="5">
        <dbReference type="Rhea" id="RHEA:55874"/>
    </physiologicalReaction>
</comment>
<dbReference type="EC" id="1.7.1.17" evidence="6"/>
<dbReference type="GO" id="GO:0010181">
    <property type="term" value="F:FMN binding"/>
    <property type="evidence" value="ECO:0007669"/>
    <property type="project" value="UniProtKB-UniRule"/>
</dbReference>
<dbReference type="HAMAP" id="MF_01216">
    <property type="entry name" value="Azoreductase_type1"/>
    <property type="match status" value="1"/>
</dbReference>
<proteinExistence type="inferred from homology"/>
<evidence type="ECO:0000256" key="4">
    <source>
        <dbReference type="ARBA" id="ARBA00023027"/>
    </source>
</evidence>
<evidence type="ECO:0000313" key="8">
    <source>
        <dbReference type="EMBL" id="QNQ11136.1"/>
    </source>
</evidence>
<feature type="binding site" evidence="6">
    <location>
        <begin position="15"/>
        <end position="17"/>
    </location>
    <ligand>
        <name>FMN</name>
        <dbReference type="ChEBI" id="CHEBI:58210"/>
    </ligand>
</feature>
<dbReference type="PANTHER" id="PTHR43741">
    <property type="entry name" value="FMN-DEPENDENT NADH-AZOREDUCTASE 1"/>
    <property type="match status" value="1"/>
</dbReference>
<feature type="binding site" evidence="6">
    <location>
        <begin position="129"/>
        <end position="132"/>
    </location>
    <ligand>
        <name>FMN</name>
        <dbReference type="ChEBI" id="CHEBI:58210"/>
    </ligand>
</feature>
<comment type="function">
    <text evidence="6">Also exhibits azoreductase activity. Catalyzes the reductive cleavage of the azo bond in aromatic azo compounds to the corresponding amines.</text>
</comment>
<keyword evidence="1 6" id="KW-0285">Flavoprotein</keyword>
<comment type="similarity">
    <text evidence="6">Belongs to the azoreductase type 1 family.</text>
</comment>
<dbReference type="Pfam" id="PF02525">
    <property type="entry name" value="Flavodoxin_2"/>
    <property type="match status" value="1"/>
</dbReference>
<comment type="subunit">
    <text evidence="6">Homodimer.</text>
</comment>
<evidence type="ECO:0000313" key="9">
    <source>
        <dbReference type="Proteomes" id="UP000516148"/>
    </source>
</evidence>
<reference evidence="8 9" key="1">
    <citation type="submission" date="2020-09" db="EMBL/GenBank/DDBJ databases">
        <title>Sphingomonas sp., a new species isolated from pork steak.</title>
        <authorList>
            <person name="Heidler von Heilborn D."/>
        </authorList>
    </citation>
    <scope>NUCLEOTIDE SEQUENCE [LARGE SCALE GENOMIC DNA]</scope>
    <source>
        <strain evidence="9">S8-3T</strain>
    </source>
</reference>
<keyword evidence="2 6" id="KW-0288">FMN</keyword>
<gene>
    <name evidence="6" type="primary">azoR</name>
    <name evidence="8" type="ORF">H3Z74_08280</name>
</gene>
<dbReference type="RefSeq" id="WP_187763422.1">
    <property type="nucleotide sequence ID" value="NZ_CP061038.1"/>
</dbReference>
<dbReference type="Proteomes" id="UP000516148">
    <property type="component" value="Chromosome"/>
</dbReference>
<dbReference type="KEGG" id="spap:H3Z74_08280"/>
<evidence type="ECO:0000256" key="2">
    <source>
        <dbReference type="ARBA" id="ARBA00022643"/>
    </source>
</evidence>
<dbReference type="InterPro" id="IPR003680">
    <property type="entry name" value="Flavodoxin_fold"/>
</dbReference>
<dbReference type="GO" id="GO:0009055">
    <property type="term" value="F:electron transfer activity"/>
    <property type="evidence" value="ECO:0007669"/>
    <property type="project" value="UniProtKB-UniRule"/>
</dbReference>
<dbReference type="SUPFAM" id="SSF52218">
    <property type="entry name" value="Flavoproteins"/>
    <property type="match status" value="1"/>
</dbReference>
<keyword evidence="9" id="KW-1185">Reference proteome</keyword>
<name>A0A7H0LN83_9SPHN</name>
<keyword evidence="4 6" id="KW-0520">NAD</keyword>
<evidence type="ECO:0000256" key="1">
    <source>
        <dbReference type="ARBA" id="ARBA00022630"/>
    </source>
</evidence>
<dbReference type="AlphaFoldDB" id="A0A7H0LN83"/>
<protein>
    <recommendedName>
        <fullName evidence="6">FMN dependent NADH:quinone oxidoreductase</fullName>
        <ecNumber evidence="6">1.6.5.-</ecNumber>
    </recommendedName>
    <alternativeName>
        <fullName evidence="6">Azo-dye reductase</fullName>
    </alternativeName>
    <alternativeName>
        <fullName evidence="6">FMN-dependent NADH-azo compound oxidoreductase</fullName>
    </alternativeName>
    <alternativeName>
        <fullName evidence="6">FMN-dependent NADH-azoreductase</fullName>
        <ecNumber evidence="6">1.7.1.17</ecNumber>
    </alternativeName>
</protein>
<evidence type="ECO:0000256" key="5">
    <source>
        <dbReference type="ARBA" id="ARBA00048542"/>
    </source>
</evidence>
<dbReference type="EC" id="1.6.5.-" evidence="6"/>
<evidence type="ECO:0000256" key="6">
    <source>
        <dbReference type="HAMAP-Rule" id="MF_01216"/>
    </source>
</evidence>
<sequence>MKLLHIDSSILGDNSVSRALSASAVARLRAIDPSLQLVRRDLATDPLVHYDLAAMAGETPGPAAESAAVLEEFLAADVVVIGVGMYNFSIPSQLKAWIDRFLVAGKTFSYDENGPKGLAGDKRVIIALSRGGFYGADAAAAAAEHAENYLRTVFGFIGIAPEFVIAEGVMVSPEHKVSAIDAAERQITALAA</sequence>
<evidence type="ECO:0000256" key="3">
    <source>
        <dbReference type="ARBA" id="ARBA00023002"/>
    </source>
</evidence>
<dbReference type="Gene3D" id="3.40.50.360">
    <property type="match status" value="1"/>
</dbReference>
<feature type="domain" description="Flavodoxin-like fold" evidence="7">
    <location>
        <begin position="1"/>
        <end position="189"/>
    </location>
</feature>
<accession>A0A7H0LN83</accession>
<dbReference type="EMBL" id="CP061038">
    <property type="protein sequence ID" value="QNQ11136.1"/>
    <property type="molecule type" value="Genomic_DNA"/>
</dbReference>
<evidence type="ECO:0000259" key="7">
    <source>
        <dbReference type="Pfam" id="PF02525"/>
    </source>
</evidence>
<dbReference type="PANTHER" id="PTHR43741:SF4">
    <property type="entry name" value="FMN-DEPENDENT NADH:QUINONE OXIDOREDUCTASE"/>
    <property type="match status" value="1"/>
</dbReference>
<dbReference type="InterPro" id="IPR023048">
    <property type="entry name" value="NADH:quinone_OxRdtase_FMN_depd"/>
</dbReference>
<feature type="binding site" evidence="6">
    <location>
        <begin position="85"/>
        <end position="88"/>
    </location>
    <ligand>
        <name>FMN</name>
        <dbReference type="ChEBI" id="CHEBI:58210"/>
    </ligand>
</feature>
<dbReference type="InterPro" id="IPR029039">
    <property type="entry name" value="Flavoprotein-like_sf"/>
</dbReference>
<dbReference type="InterPro" id="IPR050104">
    <property type="entry name" value="FMN-dep_NADH:Q_OxRdtase_AzoR1"/>
</dbReference>
<comment type="function">
    <text evidence="6">Quinone reductase that provides resistance to thiol-specific stress caused by electrophilic quinones.</text>
</comment>
<organism evidence="8 9">
    <name type="scientific">Sphingomonas alpina</name>
    <dbReference type="NCBI Taxonomy" id="653931"/>
    <lineage>
        <taxon>Bacteria</taxon>
        <taxon>Pseudomonadati</taxon>
        <taxon>Pseudomonadota</taxon>
        <taxon>Alphaproteobacteria</taxon>
        <taxon>Sphingomonadales</taxon>
        <taxon>Sphingomonadaceae</taxon>
        <taxon>Sphingomonas</taxon>
    </lineage>
</organism>